<organism evidence="13 14">
    <name type="scientific">Alkalibacterium indicireducens</name>
    <dbReference type="NCBI Taxonomy" id="398758"/>
    <lineage>
        <taxon>Bacteria</taxon>
        <taxon>Bacillati</taxon>
        <taxon>Bacillota</taxon>
        <taxon>Bacilli</taxon>
        <taxon>Lactobacillales</taxon>
        <taxon>Carnobacteriaceae</taxon>
        <taxon>Alkalibacterium</taxon>
    </lineage>
</organism>
<keyword evidence="14" id="KW-1185">Reference proteome</keyword>
<dbReference type="Proteomes" id="UP001410648">
    <property type="component" value="Unassembled WGS sequence"/>
</dbReference>
<dbReference type="NCBIfam" id="TIGR02138">
    <property type="entry name" value="phosphate_pstC"/>
    <property type="match status" value="1"/>
</dbReference>
<evidence type="ECO:0000256" key="7">
    <source>
        <dbReference type="ARBA" id="ARBA00022989"/>
    </source>
</evidence>
<reference evidence="13 14" key="1">
    <citation type="journal article" date="2019" name="Int. J. Syst. Evol. Microbiol.">
        <title>The Global Catalogue of Microorganisms (GCM) 10K type strain sequencing project: providing services to taxonomists for standard genome sequencing and annotation.</title>
        <authorList>
            <consortium name="The Broad Institute Genomics Platform"/>
            <consortium name="The Broad Institute Genome Sequencing Center for Infectious Disease"/>
            <person name="Wu L."/>
            <person name="Ma J."/>
        </authorList>
    </citation>
    <scope>NUCLEOTIDE SEQUENCE [LARGE SCALE GENOMIC DNA]</scope>
    <source>
        <strain evidence="13 14">JCM 14232</strain>
    </source>
</reference>
<name>A0ABN1B3B8_9LACT</name>
<feature type="compositionally biased region" description="Basic residues" evidence="11">
    <location>
        <begin position="12"/>
        <end position="22"/>
    </location>
</feature>
<keyword evidence="8 9" id="KW-0472">Membrane</keyword>
<dbReference type="SUPFAM" id="SSF161098">
    <property type="entry name" value="MetI-like"/>
    <property type="match status" value="1"/>
</dbReference>
<evidence type="ECO:0000256" key="8">
    <source>
        <dbReference type="ARBA" id="ARBA00023136"/>
    </source>
</evidence>
<keyword evidence="3 9" id="KW-0813">Transport</keyword>
<feature type="transmembrane region" description="Helical" evidence="9">
    <location>
        <begin position="127"/>
        <end position="148"/>
    </location>
</feature>
<dbReference type="PANTHER" id="PTHR30425">
    <property type="entry name" value="PHOSPHATE TRANSPORT SYSTEM PERMEASE PROTEIN PST"/>
    <property type="match status" value="1"/>
</dbReference>
<gene>
    <name evidence="13" type="primary">pstC</name>
    <name evidence="13" type="ORF">GCM10008936_16820</name>
</gene>
<dbReference type="InterPro" id="IPR011864">
    <property type="entry name" value="Phosphate_PstC"/>
</dbReference>
<dbReference type="PANTHER" id="PTHR30425:SF1">
    <property type="entry name" value="PHOSPHATE TRANSPORT SYSTEM PERMEASE PROTEIN PSTC"/>
    <property type="match status" value="1"/>
</dbReference>
<comment type="caution">
    <text evidence="13">The sequence shown here is derived from an EMBL/GenBank/DDBJ whole genome shotgun (WGS) entry which is preliminary data.</text>
</comment>
<dbReference type="PROSITE" id="PS50928">
    <property type="entry name" value="ABC_TM1"/>
    <property type="match status" value="1"/>
</dbReference>
<protein>
    <recommendedName>
        <fullName evidence="10">Phosphate transport system permease protein</fullName>
    </recommendedName>
</protein>
<feature type="transmembrane region" description="Helical" evidence="9">
    <location>
        <begin position="160"/>
        <end position="185"/>
    </location>
</feature>
<feature type="domain" description="ABC transmembrane type-1" evidence="12">
    <location>
        <begin position="87"/>
        <end position="295"/>
    </location>
</feature>
<keyword evidence="7 9" id="KW-1133">Transmembrane helix</keyword>
<accession>A0ABN1B3B8</accession>
<feature type="region of interest" description="Disordered" evidence="11">
    <location>
        <begin position="1"/>
        <end position="23"/>
    </location>
</feature>
<keyword evidence="5 10" id="KW-0592">Phosphate transport</keyword>
<comment type="subcellular location">
    <subcellularLocation>
        <location evidence="1 9">Cell membrane</location>
        <topology evidence="1 9">Multi-pass membrane protein</topology>
    </subcellularLocation>
</comment>
<evidence type="ECO:0000256" key="9">
    <source>
        <dbReference type="RuleBase" id="RU363032"/>
    </source>
</evidence>
<evidence type="ECO:0000256" key="4">
    <source>
        <dbReference type="ARBA" id="ARBA00022475"/>
    </source>
</evidence>
<comment type="function">
    <text evidence="10">Part of the binding-protein-dependent transport system for phosphate; probably responsible for the translocation of the substrate across the membrane.</text>
</comment>
<keyword evidence="6 9" id="KW-0812">Transmembrane</keyword>
<evidence type="ECO:0000313" key="14">
    <source>
        <dbReference type="Proteomes" id="UP001410648"/>
    </source>
</evidence>
<dbReference type="InterPro" id="IPR035906">
    <property type="entry name" value="MetI-like_sf"/>
</dbReference>
<keyword evidence="4 10" id="KW-1003">Cell membrane</keyword>
<dbReference type="EMBL" id="BAAADA010000148">
    <property type="protein sequence ID" value="GAA0489375.1"/>
    <property type="molecule type" value="Genomic_DNA"/>
</dbReference>
<feature type="transmembrane region" description="Helical" evidence="9">
    <location>
        <begin position="34"/>
        <end position="55"/>
    </location>
</feature>
<evidence type="ECO:0000256" key="10">
    <source>
        <dbReference type="RuleBase" id="RU363054"/>
    </source>
</evidence>
<sequence length="304" mass="32917">MEHINKRAAAGKTKRRPPVRKTAKTDWKEKIMHGVFFMAAFTSILSLLLIVIFIFTNGLPMMFEYGLTDFIFGTTWNRTTFGLLPMITGSILVTLGAVGLGVPIGVMTAVFMAEFCPKRLYAFLKPAVNLMAGIPSIVYGFFALRIIVPQIRAIFGGPGNSMLAAILLLTIMILPTVISLSEVAIRSVPRSYFSGSMALGASHERSIFSVVVPAAKSGIFSSIVLGVGRAIGETMAVVMVAGNQPLMPRGLTEGVRTLTTNIVMEMAYASGQHRDALVATGVVLFVFIMIINTTFLIMKTREAK</sequence>
<dbReference type="InterPro" id="IPR000515">
    <property type="entry name" value="MetI-like"/>
</dbReference>
<evidence type="ECO:0000259" key="12">
    <source>
        <dbReference type="PROSITE" id="PS50928"/>
    </source>
</evidence>
<evidence type="ECO:0000256" key="2">
    <source>
        <dbReference type="ARBA" id="ARBA00007069"/>
    </source>
</evidence>
<evidence type="ECO:0000256" key="11">
    <source>
        <dbReference type="SAM" id="MobiDB-lite"/>
    </source>
</evidence>
<dbReference type="CDD" id="cd06261">
    <property type="entry name" value="TM_PBP2"/>
    <property type="match status" value="1"/>
</dbReference>
<dbReference type="InterPro" id="IPR051124">
    <property type="entry name" value="Phosphate_Transport_Permease"/>
</dbReference>
<dbReference type="Gene3D" id="1.10.3720.10">
    <property type="entry name" value="MetI-like"/>
    <property type="match status" value="1"/>
</dbReference>
<proteinExistence type="inferred from homology"/>
<evidence type="ECO:0000256" key="6">
    <source>
        <dbReference type="ARBA" id="ARBA00022692"/>
    </source>
</evidence>
<feature type="transmembrane region" description="Helical" evidence="9">
    <location>
        <begin position="206"/>
        <end position="231"/>
    </location>
</feature>
<evidence type="ECO:0000256" key="5">
    <source>
        <dbReference type="ARBA" id="ARBA00022592"/>
    </source>
</evidence>
<evidence type="ECO:0000256" key="1">
    <source>
        <dbReference type="ARBA" id="ARBA00004651"/>
    </source>
</evidence>
<evidence type="ECO:0000313" key="13">
    <source>
        <dbReference type="EMBL" id="GAA0489375.1"/>
    </source>
</evidence>
<evidence type="ECO:0000256" key="3">
    <source>
        <dbReference type="ARBA" id="ARBA00022448"/>
    </source>
</evidence>
<feature type="transmembrane region" description="Helical" evidence="9">
    <location>
        <begin position="276"/>
        <end position="298"/>
    </location>
</feature>
<dbReference type="Pfam" id="PF00528">
    <property type="entry name" value="BPD_transp_1"/>
    <property type="match status" value="1"/>
</dbReference>
<feature type="transmembrane region" description="Helical" evidence="9">
    <location>
        <begin position="91"/>
        <end position="115"/>
    </location>
</feature>
<comment type="similarity">
    <text evidence="2 10">Belongs to the binding-protein-dependent transport system permease family. CysTW subfamily.</text>
</comment>